<dbReference type="Gene3D" id="3.30.420.10">
    <property type="entry name" value="Ribonuclease H-like superfamily/Ribonuclease H"/>
    <property type="match status" value="1"/>
</dbReference>
<dbReference type="GO" id="GO:0003676">
    <property type="term" value="F:nucleic acid binding"/>
    <property type="evidence" value="ECO:0007669"/>
    <property type="project" value="InterPro"/>
</dbReference>
<accession>A0AAV0ERS5</accession>
<evidence type="ECO:0000313" key="3">
    <source>
        <dbReference type="Proteomes" id="UP001152523"/>
    </source>
</evidence>
<dbReference type="InterPro" id="IPR036397">
    <property type="entry name" value="RNaseH_sf"/>
</dbReference>
<dbReference type="Pfam" id="PF13456">
    <property type="entry name" value="RVT_3"/>
    <property type="match status" value="1"/>
</dbReference>
<organism evidence="2 3">
    <name type="scientific">Cuscuta epithymum</name>
    <dbReference type="NCBI Taxonomy" id="186058"/>
    <lineage>
        <taxon>Eukaryota</taxon>
        <taxon>Viridiplantae</taxon>
        <taxon>Streptophyta</taxon>
        <taxon>Embryophyta</taxon>
        <taxon>Tracheophyta</taxon>
        <taxon>Spermatophyta</taxon>
        <taxon>Magnoliopsida</taxon>
        <taxon>eudicotyledons</taxon>
        <taxon>Gunneridae</taxon>
        <taxon>Pentapetalae</taxon>
        <taxon>asterids</taxon>
        <taxon>lamiids</taxon>
        <taxon>Solanales</taxon>
        <taxon>Convolvulaceae</taxon>
        <taxon>Cuscuteae</taxon>
        <taxon>Cuscuta</taxon>
        <taxon>Cuscuta subgen. Cuscuta</taxon>
    </lineage>
</organism>
<gene>
    <name evidence="2" type="ORF">CEPIT_LOCUS27044</name>
</gene>
<evidence type="ECO:0000259" key="1">
    <source>
        <dbReference type="Pfam" id="PF13456"/>
    </source>
</evidence>
<evidence type="ECO:0000313" key="2">
    <source>
        <dbReference type="EMBL" id="CAH9125808.1"/>
    </source>
</evidence>
<dbReference type="PANTHER" id="PTHR47723">
    <property type="entry name" value="OS05G0353850 PROTEIN"/>
    <property type="match status" value="1"/>
</dbReference>
<proteinExistence type="predicted"/>
<dbReference type="InterPro" id="IPR012337">
    <property type="entry name" value="RNaseH-like_sf"/>
</dbReference>
<dbReference type="CDD" id="cd06222">
    <property type="entry name" value="RNase_H_like"/>
    <property type="match status" value="1"/>
</dbReference>
<protein>
    <recommendedName>
        <fullName evidence="1">RNase H type-1 domain-containing protein</fullName>
    </recommendedName>
</protein>
<dbReference type="Proteomes" id="UP001152523">
    <property type="component" value="Unassembled WGS sequence"/>
</dbReference>
<dbReference type="PANTHER" id="PTHR47723:SF19">
    <property type="entry name" value="POLYNUCLEOTIDYL TRANSFERASE, RIBONUCLEASE H-LIKE SUPERFAMILY PROTEIN"/>
    <property type="match status" value="1"/>
</dbReference>
<dbReference type="SUPFAM" id="SSF53098">
    <property type="entry name" value="Ribonuclease H-like"/>
    <property type="match status" value="1"/>
</dbReference>
<keyword evidence="3" id="KW-1185">Reference proteome</keyword>
<reference evidence="2" key="1">
    <citation type="submission" date="2022-07" db="EMBL/GenBank/DDBJ databases">
        <authorList>
            <person name="Macas J."/>
            <person name="Novak P."/>
            <person name="Neumann P."/>
        </authorList>
    </citation>
    <scope>NUCLEOTIDE SEQUENCE</scope>
</reference>
<dbReference type="InterPro" id="IPR002156">
    <property type="entry name" value="RNaseH_domain"/>
</dbReference>
<feature type="domain" description="RNase H type-1" evidence="1">
    <location>
        <begin position="11"/>
        <end position="115"/>
    </location>
</feature>
<dbReference type="InterPro" id="IPR044730">
    <property type="entry name" value="RNase_H-like_dom_plant"/>
</dbReference>
<dbReference type="GO" id="GO:0004523">
    <property type="term" value="F:RNA-DNA hybrid ribonuclease activity"/>
    <property type="evidence" value="ECO:0007669"/>
    <property type="project" value="InterPro"/>
</dbReference>
<comment type="caution">
    <text evidence="2">The sequence shown here is derived from an EMBL/GenBank/DDBJ whole genome shotgun (WGS) entry which is preliminary data.</text>
</comment>
<dbReference type="InterPro" id="IPR053151">
    <property type="entry name" value="RNase_H-like"/>
</dbReference>
<dbReference type="EMBL" id="CAMAPF010000938">
    <property type="protein sequence ID" value="CAH9125808.1"/>
    <property type="molecule type" value="Genomic_DNA"/>
</dbReference>
<sequence>MRPSRMGNVQVVQILRNQDGSLVAAAYFPIKATTVLQAEFVAAIEAVKWCKRINISDIQLESDSESLVNIKNKSLHIPHLDTWNKELGTLCELLQVKIRHVYREINMAAHTLAQEGMKNSSARYFFNTPYE</sequence>
<dbReference type="AlphaFoldDB" id="A0AAV0ERS5"/>
<name>A0AAV0ERS5_9ASTE</name>